<dbReference type="EMBL" id="CM026425">
    <property type="protein sequence ID" value="KAG0575675.1"/>
    <property type="molecule type" value="Genomic_DNA"/>
</dbReference>
<dbReference type="AlphaFoldDB" id="A0A8T0HYG8"/>
<organism evidence="1 2">
    <name type="scientific">Ceratodon purpureus</name>
    <name type="common">Fire moss</name>
    <name type="synonym">Dicranum purpureum</name>
    <dbReference type="NCBI Taxonomy" id="3225"/>
    <lineage>
        <taxon>Eukaryota</taxon>
        <taxon>Viridiplantae</taxon>
        <taxon>Streptophyta</taxon>
        <taxon>Embryophyta</taxon>
        <taxon>Bryophyta</taxon>
        <taxon>Bryophytina</taxon>
        <taxon>Bryopsida</taxon>
        <taxon>Dicranidae</taxon>
        <taxon>Pseudoditrichales</taxon>
        <taxon>Ditrichaceae</taxon>
        <taxon>Ceratodon</taxon>
    </lineage>
</organism>
<sequence>MQKDHILLAIEARSSEHIWILELAGILDLVPHASIMLWIARGLDLLRTRDLCEIRLQSDTLQLPICSSVNLMCIQREDPWLRKDALSAYY</sequence>
<keyword evidence="2" id="KW-1185">Reference proteome</keyword>
<name>A0A8T0HYG8_CERPU</name>
<evidence type="ECO:0000313" key="1">
    <source>
        <dbReference type="EMBL" id="KAG0575675.1"/>
    </source>
</evidence>
<proteinExistence type="predicted"/>
<dbReference type="Proteomes" id="UP000822688">
    <property type="component" value="Chromosome 5"/>
</dbReference>
<evidence type="ECO:0000313" key="2">
    <source>
        <dbReference type="Proteomes" id="UP000822688"/>
    </source>
</evidence>
<protein>
    <submittedName>
        <fullName evidence="1">Uncharacterized protein</fullName>
    </submittedName>
</protein>
<comment type="caution">
    <text evidence="1">The sequence shown here is derived from an EMBL/GenBank/DDBJ whole genome shotgun (WGS) entry which is preliminary data.</text>
</comment>
<accession>A0A8T0HYG8</accession>
<gene>
    <name evidence="1" type="ORF">KC19_5G022400</name>
</gene>
<reference evidence="1" key="1">
    <citation type="submission" date="2020-06" db="EMBL/GenBank/DDBJ databases">
        <title>WGS assembly of Ceratodon purpureus strain R40.</title>
        <authorList>
            <person name="Carey S.B."/>
            <person name="Jenkins J."/>
            <person name="Shu S."/>
            <person name="Lovell J.T."/>
            <person name="Sreedasyam A."/>
            <person name="Maumus F."/>
            <person name="Tiley G.P."/>
            <person name="Fernandez-Pozo N."/>
            <person name="Barry K."/>
            <person name="Chen C."/>
            <person name="Wang M."/>
            <person name="Lipzen A."/>
            <person name="Daum C."/>
            <person name="Saski C.A."/>
            <person name="Payton A.C."/>
            <person name="Mcbreen J.C."/>
            <person name="Conrad R.E."/>
            <person name="Kollar L.M."/>
            <person name="Olsson S."/>
            <person name="Huttunen S."/>
            <person name="Landis J.B."/>
            <person name="Wickett N.J."/>
            <person name="Johnson M.G."/>
            <person name="Rensing S.A."/>
            <person name="Grimwood J."/>
            <person name="Schmutz J."/>
            <person name="Mcdaniel S.F."/>
        </authorList>
    </citation>
    <scope>NUCLEOTIDE SEQUENCE</scope>
    <source>
        <strain evidence="1">R40</strain>
    </source>
</reference>